<dbReference type="Pfam" id="PF00583">
    <property type="entry name" value="Acetyltransf_1"/>
    <property type="match status" value="1"/>
</dbReference>
<name>A0A1S9RQR1_PENBI</name>
<dbReference type="EMBL" id="LJBN01000126">
    <property type="protein sequence ID" value="OOQ87328.1"/>
    <property type="molecule type" value="Genomic_DNA"/>
</dbReference>
<feature type="domain" description="N-acetyltransferase" evidence="2">
    <location>
        <begin position="145"/>
        <end position="293"/>
    </location>
</feature>
<dbReference type="InterPro" id="IPR000182">
    <property type="entry name" value="GNAT_dom"/>
</dbReference>
<evidence type="ECO:0000313" key="4">
    <source>
        <dbReference type="Proteomes" id="UP000190744"/>
    </source>
</evidence>
<feature type="region of interest" description="Disordered" evidence="1">
    <location>
        <begin position="286"/>
        <end position="308"/>
    </location>
</feature>
<reference evidence="4" key="1">
    <citation type="submission" date="2015-09" db="EMBL/GenBank/DDBJ databases">
        <authorList>
            <person name="Fill T.P."/>
            <person name="Baretta J.F."/>
            <person name="de Almeida L.G."/>
            <person name="Rocha M."/>
            <person name="de Souza D.H."/>
            <person name="Malavazi I."/>
            <person name="Cerdeira L.T."/>
            <person name="Hong H."/>
            <person name="Samborskyy M."/>
            <person name="de Vasconcelos A.T."/>
            <person name="Leadlay P."/>
            <person name="Rodrigues-Filho E."/>
        </authorList>
    </citation>
    <scope>NUCLEOTIDE SEQUENCE [LARGE SCALE GENOMIC DNA]</scope>
    <source>
        <strain evidence="4">LaBioMMi 136</strain>
    </source>
</reference>
<accession>A0A1S9RQR1</accession>
<dbReference type="Gene3D" id="3.40.630.30">
    <property type="match status" value="1"/>
</dbReference>
<comment type="caution">
    <text evidence="3">The sequence shown here is derived from an EMBL/GenBank/DDBJ whole genome shotgun (WGS) entry which is preliminary data.</text>
</comment>
<evidence type="ECO:0000256" key="1">
    <source>
        <dbReference type="SAM" id="MobiDB-lite"/>
    </source>
</evidence>
<evidence type="ECO:0000259" key="2">
    <source>
        <dbReference type="PROSITE" id="PS51186"/>
    </source>
</evidence>
<protein>
    <recommendedName>
        <fullName evidence="2">N-acetyltransferase domain-containing protein</fullName>
    </recommendedName>
</protein>
<dbReference type="PROSITE" id="PS51186">
    <property type="entry name" value="GNAT"/>
    <property type="match status" value="1"/>
</dbReference>
<organism evidence="3 4">
    <name type="scientific">Penicillium brasilianum</name>
    <dbReference type="NCBI Taxonomy" id="104259"/>
    <lineage>
        <taxon>Eukaryota</taxon>
        <taxon>Fungi</taxon>
        <taxon>Dikarya</taxon>
        <taxon>Ascomycota</taxon>
        <taxon>Pezizomycotina</taxon>
        <taxon>Eurotiomycetes</taxon>
        <taxon>Eurotiomycetidae</taxon>
        <taxon>Eurotiales</taxon>
        <taxon>Aspergillaceae</taxon>
        <taxon>Penicillium</taxon>
    </lineage>
</organism>
<dbReference type="AlphaFoldDB" id="A0A1S9RQR1"/>
<dbReference type="SUPFAM" id="SSF55729">
    <property type="entry name" value="Acyl-CoA N-acyltransferases (Nat)"/>
    <property type="match status" value="1"/>
</dbReference>
<dbReference type="Proteomes" id="UP000190744">
    <property type="component" value="Unassembled WGS sequence"/>
</dbReference>
<dbReference type="InterPro" id="IPR016181">
    <property type="entry name" value="Acyl_CoA_acyltransferase"/>
</dbReference>
<dbReference type="GO" id="GO:0016747">
    <property type="term" value="F:acyltransferase activity, transferring groups other than amino-acyl groups"/>
    <property type="evidence" value="ECO:0007669"/>
    <property type="project" value="InterPro"/>
</dbReference>
<proteinExistence type="predicted"/>
<dbReference type="CDD" id="cd04301">
    <property type="entry name" value="NAT_SF"/>
    <property type="match status" value="1"/>
</dbReference>
<gene>
    <name evidence="3" type="ORF">PEBR_17867</name>
</gene>
<evidence type="ECO:0000313" key="3">
    <source>
        <dbReference type="EMBL" id="OOQ87328.1"/>
    </source>
</evidence>
<sequence length="308" mass="33364">MSTPQLFIEPQLANQCEDVEALHIWRQGQVCAQLYPDQDIVFRPVPNGGIAIRTLPALTGKLNRAVGCGKDGELGHSTLMGLESLFTAIGLAPEIHLSPFAKPSTLQALIEHGYEEQCVLSTYWCPLENSADEPTPIAMSGTATVETRLVAARDTEDFIEASIAGFQSNGRSRELLGALARIATRRTDTQLFVALVDNEIAGSAALASIETSEGSVAHLYLDSTLPGFRGQGVQKALIQARLHEAQRRGLSLATTITRVGDGSARNVERAGLRIAYATTVLTRPELREGDDVRSTSRAQEEEEERVKE</sequence>